<dbReference type="CDD" id="cd02440">
    <property type="entry name" value="AdoMet_MTases"/>
    <property type="match status" value="1"/>
</dbReference>
<dbReference type="PANTHER" id="PTHR43591">
    <property type="entry name" value="METHYLTRANSFERASE"/>
    <property type="match status" value="1"/>
</dbReference>
<keyword evidence="2" id="KW-0808">Transferase</keyword>
<comment type="caution">
    <text evidence="2">The sequence shown here is derived from an EMBL/GenBank/DDBJ whole genome shotgun (WGS) entry which is preliminary data.</text>
</comment>
<gene>
    <name evidence="2" type="ORF">DM01DRAFT_1335636</name>
</gene>
<dbReference type="Pfam" id="PF13489">
    <property type="entry name" value="Methyltransf_23"/>
    <property type="match status" value="1"/>
</dbReference>
<dbReference type="OrthoDB" id="2013972at2759"/>
<dbReference type="SUPFAM" id="SSF53335">
    <property type="entry name" value="S-adenosyl-L-methionine-dependent methyltransferases"/>
    <property type="match status" value="1"/>
</dbReference>
<dbReference type="Gene3D" id="3.40.50.150">
    <property type="entry name" value="Vaccinia Virus protein VP39"/>
    <property type="match status" value="1"/>
</dbReference>
<keyword evidence="3" id="KW-1185">Reference proteome</keyword>
<dbReference type="GO" id="GO:0032259">
    <property type="term" value="P:methylation"/>
    <property type="evidence" value="ECO:0007669"/>
    <property type="project" value="UniProtKB-KW"/>
</dbReference>
<dbReference type="GO" id="GO:0008168">
    <property type="term" value="F:methyltransferase activity"/>
    <property type="evidence" value="ECO:0007669"/>
    <property type="project" value="UniProtKB-KW"/>
</dbReference>
<organism evidence="2 3">
    <name type="scientific">Hesseltinella vesiculosa</name>
    <dbReference type="NCBI Taxonomy" id="101127"/>
    <lineage>
        <taxon>Eukaryota</taxon>
        <taxon>Fungi</taxon>
        <taxon>Fungi incertae sedis</taxon>
        <taxon>Mucoromycota</taxon>
        <taxon>Mucoromycotina</taxon>
        <taxon>Mucoromycetes</taxon>
        <taxon>Mucorales</taxon>
        <taxon>Cunninghamellaceae</taxon>
        <taxon>Hesseltinella</taxon>
    </lineage>
</organism>
<dbReference type="STRING" id="101127.A0A1X2GIM1"/>
<evidence type="ECO:0000313" key="3">
    <source>
        <dbReference type="Proteomes" id="UP000242146"/>
    </source>
</evidence>
<sequence length="569" mass="63372">MGAQHSRDILQNDRHRQRKRHQPNGDIQSFTAFPTRATDVFPVSEALSPIHPHTITPADYAMTKDPGKNFHGNPFQRHSRHSSSDAKHIPINPVRHQVVLSEQASPLTSLTSASRLLRRGSRKEKTSSPTSTASSRHLRKYNSEHDAFSTCGFSDDDDTRTYPASSRSGAYSSSYDSSHSMPTPSLHHNNLLARSSILSNTNFSDPASPNSGQFVFDLISQPSLSLLLTSSTTSTLPITPPPMLSPTSTMPPPLPGVPPPKPDSWVYDHSDEREYDRQLRQHYVMKQVLGATCQLDLDRPTRILDIGCGIGLWVWETSQQYPDCHVTGMDSHLPEMQNGSWEKDIVSRLRTNASSGPPSTTLPGTNSPTNVPGNNISFIHGDFLKPLPFDDHSFDFIHIQDISRSVPRSCWSDLLLELYRILKPGAMVQLVEHDGLFKNPGPALALINEWRQVVAMENQVKLTFCQENLCTELQNVDLGIVSATSLDIPIGEWSSDPVQKQHGFLYQEQIKSLFRAIQHWWLMAAGISPGLHERICNEAMDEFDAYKTSVHWNVVTAKKPAEMAGPSSP</sequence>
<dbReference type="AlphaFoldDB" id="A0A1X2GIM1"/>
<feature type="region of interest" description="Disordered" evidence="1">
    <location>
        <begin position="102"/>
        <end position="187"/>
    </location>
</feature>
<reference evidence="2 3" key="1">
    <citation type="submission" date="2016-07" db="EMBL/GenBank/DDBJ databases">
        <title>Pervasive Adenine N6-methylation of Active Genes in Fungi.</title>
        <authorList>
            <consortium name="DOE Joint Genome Institute"/>
            <person name="Mondo S.J."/>
            <person name="Dannebaum R.O."/>
            <person name="Kuo R.C."/>
            <person name="Labutti K."/>
            <person name="Haridas S."/>
            <person name="Kuo A."/>
            <person name="Salamov A."/>
            <person name="Ahrendt S.R."/>
            <person name="Lipzen A."/>
            <person name="Sullivan W."/>
            <person name="Andreopoulos W.B."/>
            <person name="Clum A."/>
            <person name="Lindquist E."/>
            <person name="Daum C."/>
            <person name="Ramamoorthy G.K."/>
            <person name="Gryganskyi A."/>
            <person name="Culley D."/>
            <person name="Magnuson J.K."/>
            <person name="James T.Y."/>
            <person name="O'Malley M.A."/>
            <person name="Stajich J.E."/>
            <person name="Spatafora J.W."/>
            <person name="Visel A."/>
            <person name="Grigoriev I.V."/>
        </authorList>
    </citation>
    <scope>NUCLEOTIDE SEQUENCE [LARGE SCALE GENOMIC DNA]</scope>
    <source>
        <strain evidence="2 3">NRRL 3301</strain>
    </source>
</reference>
<dbReference type="Proteomes" id="UP000242146">
    <property type="component" value="Unassembled WGS sequence"/>
</dbReference>
<protein>
    <submittedName>
        <fullName evidence="2">S-adenosyl-L-methionine-dependent methyltransferase</fullName>
    </submittedName>
</protein>
<evidence type="ECO:0000256" key="1">
    <source>
        <dbReference type="SAM" id="MobiDB-lite"/>
    </source>
</evidence>
<dbReference type="InterPro" id="IPR029063">
    <property type="entry name" value="SAM-dependent_MTases_sf"/>
</dbReference>
<feature type="region of interest" description="Disordered" evidence="1">
    <location>
        <begin position="66"/>
        <end position="89"/>
    </location>
</feature>
<feature type="region of interest" description="Disordered" evidence="1">
    <location>
        <begin position="235"/>
        <end position="263"/>
    </location>
</feature>
<dbReference type="EMBL" id="MCGT01000013">
    <property type="protein sequence ID" value="ORX54502.1"/>
    <property type="molecule type" value="Genomic_DNA"/>
</dbReference>
<accession>A0A1X2GIM1</accession>
<dbReference type="PANTHER" id="PTHR43591:SF24">
    <property type="entry name" value="2-METHOXY-6-POLYPRENYL-1,4-BENZOQUINOL METHYLASE, MITOCHONDRIAL"/>
    <property type="match status" value="1"/>
</dbReference>
<keyword evidence="2" id="KW-0489">Methyltransferase</keyword>
<feature type="compositionally biased region" description="Basic and acidic residues" evidence="1">
    <location>
        <begin position="1"/>
        <end position="14"/>
    </location>
</feature>
<feature type="region of interest" description="Disordered" evidence="1">
    <location>
        <begin position="1"/>
        <end position="33"/>
    </location>
</feature>
<feature type="compositionally biased region" description="Low complexity" evidence="1">
    <location>
        <begin position="162"/>
        <end position="185"/>
    </location>
</feature>
<proteinExistence type="predicted"/>
<evidence type="ECO:0000313" key="2">
    <source>
        <dbReference type="EMBL" id="ORX54502.1"/>
    </source>
</evidence>
<feature type="compositionally biased region" description="Pro residues" evidence="1">
    <location>
        <begin position="238"/>
        <end position="262"/>
    </location>
</feature>
<name>A0A1X2GIM1_9FUNG</name>